<organism evidence="1">
    <name type="scientific">Pseudomonas phage RVTF4</name>
    <dbReference type="NCBI Taxonomy" id="3236931"/>
    <lineage>
        <taxon>Viruses</taxon>
    </lineage>
</organism>
<proteinExistence type="predicted"/>
<dbReference type="Pfam" id="PF12699">
    <property type="entry name" value="phiKZ_IP"/>
    <property type="match status" value="1"/>
</dbReference>
<reference evidence="1" key="1">
    <citation type="submission" date="2024-07" db="EMBL/GenBank/DDBJ databases">
        <authorList>
            <person name="Bringhurst R.M."/>
            <person name="Homer T.E."/>
        </authorList>
    </citation>
    <scope>NUCLEOTIDE SEQUENCE</scope>
</reference>
<name>A0AB39CCM7_9VIRU</name>
<dbReference type="EMBL" id="PQ015378">
    <property type="protein sequence ID" value="XDJ14743.1"/>
    <property type="molecule type" value="Genomic_DNA"/>
</dbReference>
<accession>A0AB39CCM7</accession>
<sequence>MKFSKLMAALEDFEETPIPESVAAVAEGDTVDPQPIGGADAPVNEPATIPDAGEVPLAVPEVSPLPTIDEPVVAETPVVVPAAVEGEGEVIAQELPVEAQGELIIDSPMDHDNTMAMMDGALVQETALANDLGEIVETHAALEAYCNLLKQAGRDGITRQAAGFLRVGLEQFHNDGHIDFSKQIASLEDMGDGPKQHLLPGKVDEKGLGAKLKEAAGKIWEWLKKTWGKAKEFVNNLRNGVVGLERKLKKASEVAGKTKGSAGEFTVPHPGRIAIGNKVEINVPDELKAVTAMACKVYPERMTQFYNGIASALSNYNPASSDGADVMAALEKAKDVLADVKASEAVLPGNVKIDVSESGVSYGITEAESADVGETKAQARAGSVIQAQLKDMFTICENLKAYVQKHEQMSKAAESVGQGLEKLKKAASGEGMEDGAASKAGEIETAVGKLLHQANPRGNEIVRYLARTTSAYADVIFKELKVEGSGEASASKEVATA</sequence>
<evidence type="ECO:0000313" key="1">
    <source>
        <dbReference type="EMBL" id="XDJ14743.1"/>
    </source>
</evidence>
<dbReference type="InterPro" id="IPR024413">
    <property type="entry name" value="Phage_phiKZ_Orf92_int-head"/>
</dbReference>
<protein>
    <submittedName>
        <fullName evidence="1">Internal head protein</fullName>
    </submittedName>
</protein>